<name>A0ABX1PS27_9RHOO</name>
<dbReference type="InterPro" id="IPR044855">
    <property type="entry name" value="CoA-Trfase_III_dom3_sf"/>
</dbReference>
<protein>
    <submittedName>
        <fullName evidence="2">CoA transferase</fullName>
    </submittedName>
</protein>
<comment type="caution">
    <text evidence="2">The sequence shown here is derived from an EMBL/GenBank/DDBJ whole genome shotgun (WGS) entry which is preliminary data.</text>
</comment>
<dbReference type="InterPro" id="IPR003673">
    <property type="entry name" value="CoA-Trfase_fam_III"/>
</dbReference>
<dbReference type="Pfam" id="PF02515">
    <property type="entry name" value="CoA_transf_3"/>
    <property type="match status" value="1"/>
</dbReference>
<dbReference type="Proteomes" id="UP000623795">
    <property type="component" value="Unassembled WGS sequence"/>
</dbReference>
<organism evidence="2 3">
    <name type="scientific">Aromatoleum toluvorans</name>
    <dbReference type="NCBI Taxonomy" id="92002"/>
    <lineage>
        <taxon>Bacteria</taxon>
        <taxon>Pseudomonadati</taxon>
        <taxon>Pseudomonadota</taxon>
        <taxon>Betaproteobacteria</taxon>
        <taxon>Rhodocyclales</taxon>
        <taxon>Rhodocyclaceae</taxon>
        <taxon>Aromatoleum</taxon>
    </lineage>
</organism>
<dbReference type="PANTHER" id="PTHR48228:SF5">
    <property type="entry name" value="ALPHA-METHYLACYL-COA RACEMASE"/>
    <property type="match status" value="1"/>
</dbReference>
<sequence>MSGPLAGVKVVEIVGLGAAPFCAMMLADMGAEVIRIDRRGGGEIMKLVEPRFDVMARGRRSVAIDLKKPGAAEAVLDLVAQANILLEGFRPGVMERMGLGPDICLARNPRLVYGRMTGWGQDGPLAQAAGHDINYIALAGVLHAIGKPDEPPLPPMNLIGDFGGGGMLLAFGILCALHEAGKSGHGQVVDAAMAEGSALLAAMNWGFKAAGLWRNERGSNVNDGGAHYYGAYACADGRCISIAAAEPQFYTLLRQKLGLDDPVFDAQHDHRRWPELKARLAGIFKTKTRAEWCALLEGSDVCFAPVLDWNEAPEHPHNRARGMFIDINGVTQPAPAPRFSRTPPPAPRPPSAPGADTATALRDWGFDPGRIDALCASGVLPPHT</sequence>
<reference evidence="2 3" key="1">
    <citation type="submission" date="2019-12" db="EMBL/GenBank/DDBJ databases">
        <title>Comparative genomics gives insights into the taxonomy of the Azoarcus-Aromatoleum group and reveals separate origins of nif in the plant-associated Azoarcus and non-plant-associated Aromatoleum sub-groups.</title>
        <authorList>
            <person name="Lafos M."/>
            <person name="Maluk M."/>
            <person name="Batista M."/>
            <person name="Junghare M."/>
            <person name="Carmona M."/>
            <person name="Faoro H."/>
            <person name="Cruz L.M."/>
            <person name="Battistoni F."/>
            <person name="De Souza E."/>
            <person name="Pedrosa F."/>
            <person name="Chen W.-M."/>
            <person name="Poole P.S."/>
            <person name="Dixon R.A."/>
            <person name="James E.K."/>
        </authorList>
    </citation>
    <scope>NUCLEOTIDE SEQUENCE [LARGE SCALE GENOMIC DNA]</scope>
    <source>
        <strain evidence="2 3">Td21</strain>
    </source>
</reference>
<gene>
    <name evidence="2" type="ORF">GPA22_00625</name>
</gene>
<evidence type="ECO:0000313" key="3">
    <source>
        <dbReference type="Proteomes" id="UP000623795"/>
    </source>
</evidence>
<feature type="region of interest" description="Disordered" evidence="1">
    <location>
        <begin position="333"/>
        <end position="357"/>
    </location>
</feature>
<keyword evidence="2" id="KW-0808">Transferase</keyword>
<accession>A0ABX1PS27</accession>
<dbReference type="Gene3D" id="3.30.1540.10">
    <property type="entry name" value="formyl-coa transferase, domain 3"/>
    <property type="match status" value="1"/>
</dbReference>
<evidence type="ECO:0000256" key="1">
    <source>
        <dbReference type="SAM" id="MobiDB-lite"/>
    </source>
</evidence>
<dbReference type="Gene3D" id="3.40.50.10540">
    <property type="entry name" value="Crotonobetainyl-coa:carnitine coa-transferase, domain 1"/>
    <property type="match status" value="1"/>
</dbReference>
<dbReference type="EMBL" id="WTVN01000001">
    <property type="protein sequence ID" value="NMG42244.1"/>
    <property type="molecule type" value="Genomic_DNA"/>
</dbReference>
<feature type="compositionally biased region" description="Pro residues" evidence="1">
    <location>
        <begin position="342"/>
        <end position="352"/>
    </location>
</feature>
<evidence type="ECO:0000313" key="2">
    <source>
        <dbReference type="EMBL" id="NMG42244.1"/>
    </source>
</evidence>
<dbReference type="RefSeq" id="WP_169254162.1">
    <property type="nucleotide sequence ID" value="NZ_WTVN01000001.1"/>
</dbReference>
<dbReference type="GO" id="GO:0016740">
    <property type="term" value="F:transferase activity"/>
    <property type="evidence" value="ECO:0007669"/>
    <property type="project" value="UniProtKB-KW"/>
</dbReference>
<keyword evidence="3" id="KW-1185">Reference proteome</keyword>
<dbReference type="InterPro" id="IPR023606">
    <property type="entry name" value="CoA-Trfase_III_dom_1_sf"/>
</dbReference>
<dbReference type="SUPFAM" id="SSF89796">
    <property type="entry name" value="CoA-transferase family III (CaiB/BaiF)"/>
    <property type="match status" value="1"/>
</dbReference>
<proteinExistence type="predicted"/>
<dbReference type="PANTHER" id="PTHR48228">
    <property type="entry name" value="SUCCINYL-COA--D-CITRAMALATE COA-TRANSFERASE"/>
    <property type="match status" value="1"/>
</dbReference>
<dbReference type="InterPro" id="IPR050509">
    <property type="entry name" value="CoA-transferase_III"/>
</dbReference>